<proteinExistence type="predicted"/>
<evidence type="ECO:0000313" key="1">
    <source>
        <dbReference type="EMBL" id="GFP25960.1"/>
    </source>
</evidence>
<dbReference type="Proteomes" id="UP000543224">
    <property type="component" value="Unassembled WGS sequence"/>
</dbReference>
<accession>A0A6V8P2C0</accession>
<dbReference type="AlphaFoldDB" id="A0A6V8P2C0"/>
<gene>
    <name evidence="1" type="ORF">HKBW3S25_01446</name>
</gene>
<dbReference type="EMBL" id="BLRX01000285">
    <property type="protein sequence ID" value="GFP25960.1"/>
    <property type="molecule type" value="Genomic_DNA"/>
</dbReference>
<reference evidence="1 2" key="1">
    <citation type="journal article" date="2020" name="Front. Microbiol.">
        <title>Single-cell genomics of novel Actinobacteria with the Wood-Ljungdahl pathway discovered in a serpentinizing system.</title>
        <authorList>
            <person name="Merino N."/>
            <person name="Kawai M."/>
            <person name="Boyd E.S."/>
            <person name="Colman D.R."/>
            <person name="McGlynn S.E."/>
            <person name="Nealson K.H."/>
            <person name="Kurokawa K."/>
            <person name="Hongoh Y."/>
        </authorList>
    </citation>
    <scope>NUCLEOTIDE SEQUENCE [LARGE SCALE GENOMIC DNA]</scope>
    <source>
        <strain evidence="1 2">S25</strain>
    </source>
</reference>
<comment type="caution">
    <text evidence="1">The sequence shown here is derived from an EMBL/GenBank/DDBJ whole genome shotgun (WGS) entry which is preliminary data.</text>
</comment>
<organism evidence="1 2">
    <name type="scientific">Candidatus Hakubella thermalkaliphila</name>
    <dbReference type="NCBI Taxonomy" id="2754717"/>
    <lineage>
        <taxon>Bacteria</taxon>
        <taxon>Bacillati</taxon>
        <taxon>Actinomycetota</taxon>
        <taxon>Actinomycetota incertae sedis</taxon>
        <taxon>Candidatus Hakubellales</taxon>
        <taxon>Candidatus Hakubellaceae</taxon>
        <taxon>Candidatus Hakubella</taxon>
    </lineage>
</organism>
<sequence>TSQSLKKTEAVEETGVEGGDSDLILFYEIAI</sequence>
<protein>
    <submittedName>
        <fullName evidence="1">Uncharacterized protein</fullName>
    </submittedName>
</protein>
<name>A0A6V8P2C0_9ACTN</name>
<evidence type="ECO:0000313" key="2">
    <source>
        <dbReference type="Proteomes" id="UP000543224"/>
    </source>
</evidence>
<feature type="non-terminal residue" evidence="1">
    <location>
        <position position="1"/>
    </location>
</feature>